<evidence type="ECO:0000256" key="2">
    <source>
        <dbReference type="SAM" id="Phobius"/>
    </source>
</evidence>
<keyword evidence="2" id="KW-1133">Transmembrane helix</keyword>
<keyword evidence="2" id="KW-0472">Membrane</keyword>
<feature type="compositionally biased region" description="Low complexity" evidence="1">
    <location>
        <begin position="122"/>
        <end position="147"/>
    </location>
</feature>
<dbReference type="InterPro" id="IPR038765">
    <property type="entry name" value="Papain-like_cys_pep_sf"/>
</dbReference>
<feature type="domain" description="Peptidase C39-like" evidence="3">
    <location>
        <begin position="274"/>
        <end position="407"/>
    </location>
</feature>
<dbReference type="InterPro" id="IPR039564">
    <property type="entry name" value="Peptidase_C39-like"/>
</dbReference>
<organism evidence="4 5">
    <name type="scientific">Candidatus Berkelbacteria bacterium CG10_big_fil_rev_8_21_14_0_10_43_14</name>
    <dbReference type="NCBI Taxonomy" id="1974515"/>
    <lineage>
        <taxon>Bacteria</taxon>
        <taxon>Candidatus Berkelbacteria</taxon>
    </lineage>
</organism>
<feature type="transmembrane region" description="Helical" evidence="2">
    <location>
        <begin position="204"/>
        <end position="229"/>
    </location>
</feature>
<comment type="caution">
    <text evidence="4">The sequence shown here is derived from an EMBL/GenBank/DDBJ whole genome shotgun (WGS) entry which is preliminary data.</text>
</comment>
<gene>
    <name evidence="4" type="ORF">COT79_00930</name>
</gene>
<evidence type="ECO:0000313" key="5">
    <source>
        <dbReference type="Proteomes" id="UP000231162"/>
    </source>
</evidence>
<keyword evidence="2" id="KW-0812">Transmembrane</keyword>
<dbReference type="Gene3D" id="3.90.70.10">
    <property type="entry name" value="Cysteine proteinases"/>
    <property type="match status" value="1"/>
</dbReference>
<dbReference type="AlphaFoldDB" id="A0A2M6RB02"/>
<dbReference type="SUPFAM" id="SSF54001">
    <property type="entry name" value="Cysteine proteinases"/>
    <property type="match status" value="1"/>
</dbReference>
<proteinExistence type="predicted"/>
<dbReference type="Pfam" id="PF13529">
    <property type="entry name" value="Peptidase_C39_2"/>
    <property type="match status" value="1"/>
</dbReference>
<dbReference type="EMBL" id="PEZX01000015">
    <property type="protein sequence ID" value="PIS07121.1"/>
    <property type="molecule type" value="Genomic_DNA"/>
</dbReference>
<evidence type="ECO:0000256" key="1">
    <source>
        <dbReference type="SAM" id="MobiDB-lite"/>
    </source>
</evidence>
<sequence>MADDKSTWRRKSSGTSRYAKMLALGASLITGAPKSNPANPDATNAPQEKIQNIAQKPTDGMRAPALPDAPSTGADQIKQGMPQAMPHDEVDDVLQGVDNNDDGSGDVYDALRREQKDKQKNQNDNQNVTNKNDPNTSPKSPKSPKGSQLPTTQPAPGSGVKGAEQAVKSEAKNAVKKAVSKVVKEAVKQAAKAIWLFILANLEWIIPVVVGLIVALAFIAFVVYVYCLFPPSPCGKAGNLMSDVNKIGDSLRTSGVADRAGVMGDIQPSSGSHGVPLYKQNNYKNVSYGCGGTTIASGGCGIAATAMVLQFYGKKDATPPTLAKFSLKNGGRTCNAGTNHGFFPKVAKSYGMNNQNGISWDAAMSHLKKGHPVIVSGKGPPPFTSGGHYVVMTGFEPNNYIAVNDSAGGKSRDGKAYPKGYIKSHQHFLTVIYP</sequence>
<reference evidence="5" key="1">
    <citation type="submission" date="2017-09" db="EMBL/GenBank/DDBJ databases">
        <title>Depth-based differentiation of microbial function through sediment-hosted aquifers and enrichment of novel symbionts in the deep terrestrial subsurface.</title>
        <authorList>
            <person name="Probst A.J."/>
            <person name="Ladd B."/>
            <person name="Jarett J.K."/>
            <person name="Geller-Mcgrath D.E."/>
            <person name="Sieber C.M.K."/>
            <person name="Emerson J.B."/>
            <person name="Anantharaman K."/>
            <person name="Thomas B.C."/>
            <person name="Malmstrom R."/>
            <person name="Stieglmeier M."/>
            <person name="Klingl A."/>
            <person name="Woyke T."/>
            <person name="Ryan C.M."/>
            <person name="Banfield J.F."/>
        </authorList>
    </citation>
    <scope>NUCLEOTIDE SEQUENCE [LARGE SCALE GENOMIC DNA]</scope>
</reference>
<feature type="compositionally biased region" description="Polar residues" evidence="1">
    <location>
        <begin position="36"/>
        <end position="55"/>
    </location>
</feature>
<evidence type="ECO:0000313" key="4">
    <source>
        <dbReference type="EMBL" id="PIS07121.1"/>
    </source>
</evidence>
<evidence type="ECO:0000259" key="3">
    <source>
        <dbReference type="Pfam" id="PF13529"/>
    </source>
</evidence>
<dbReference type="Proteomes" id="UP000231162">
    <property type="component" value="Unassembled WGS sequence"/>
</dbReference>
<feature type="region of interest" description="Disordered" evidence="1">
    <location>
        <begin position="30"/>
        <end position="165"/>
    </location>
</feature>
<accession>A0A2M6RB02</accession>
<protein>
    <recommendedName>
        <fullName evidence="3">Peptidase C39-like domain-containing protein</fullName>
    </recommendedName>
</protein>
<feature type="compositionally biased region" description="Basic and acidic residues" evidence="1">
    <location>
        <begin position="109"/>
        <end position="121"/>
    </location>
</feature>
<name>A0A2M6RB02_9BACT</name>